<dbReference type="Proteomes" id="UP001165488">
    <property type="component" value="Unassembled WGS sequence"/>
</dbReference>
<keyword evidence="1" id="KW-0175">Coiled coil</keyword>
<dbReference type="SUPFAM" id="SSF82185">
    <property type="entry name" value="Histone H3 K4-specific methyltransferase SET7/9 N-terminal domain"/>
    <property type="match status" value="1"/>
</dbReference>
<proteinExistence type="predicted"/>
<protein>
    <recommendedName>
        <fullName evidence="4">Antitoxin component YwqK of the YwqJK toxin-antitoxin module</fullName>
    </recommendedName>
</protein>
<reference evidence="2" key="1">
    <citation type="submission" date="2022-03" db="EMBL/GenBank/DDBJ databases">
        <title>De novo assembled genomes of Belliella spp. (Cyclobacteriaceae) strains.</title>
        <authorList>
            <person name="Szabo A."/>
            <person name="Korponai K."/>
            <person name="Felfoldi T."/>
        </authorList>
    </citation>
    <scope>NUCLEOTIDE SEQUENCE</scope>
    <source>
        <strain evidence="2">DSM 107340</strain>
    </source>
</reference>
<comment type="caution">
    <text evidence="2">The sequence shown here is derived from an EMBL/GenBank/DDBJ whole genome shotgun (WGS) entry which is preliminary data.</text>
</comment>
<dbReference type="RefSeq" id="WP_241274974.1">
    <property type="nucleotide sequence ID" value="NZ_JAKZGS010000007.1"/>
</dbReference>
<organism evidence="2 3">
    <name type="scientific">Belliella calami</name>
    <dbReference type="NCBI Taxonomy" id="2923436"/>
    <lineage>
        <taxon>Bacteria</taxon>
        <taxon>Pseudomonadati</taxon>
        <taxon>Bacteroidota</taxon>
        <taxon>Cytophagia</taxon>
        <taxon>Cytophagales</taxon>
        <taxon>Cyclobacteriaceae</taxon>
        <taxon>Belliella</taxon>
    </lineage>
</organism>
<dbReference type="EMBL" id="JAKZGS010000007">
    <property type="protein sequence ID" value="MCH7398461.1"/>
    <property type="molecule type" value="Genomic_DNA"/>
</dbReference>
<accession>A0ABS9UPB5</accession>
<name>A0ABS9UPB5_9BACT</name>
<evidence type="ECO:0008006" key="4">
    <source>
        <dbReference type="Google" id="ProtNLM"/>
    </source>
</evidence>
<evidence type="ECO:0000256" key="1">
    <source>
        <dbReference type="SAM" id="Coils"/>
    </source>
</evidence>
<keyword evidence="3" id="KW-1185">Reference proteome</keyword>
<evidence type="ECO:0000313" key="2">
    <source>
        <dbReference type="EMBL" id="MCH7398461.1"/>
    </source>
</evidence>
<feature type="coiled-coil region" evidence="1">
    <location>
        <begin position="464"/>
        <end position="491"/>
    </location>
</feature>
<evidence type="ECO:0000313" key="3">
    <source>
        <dbReference type="Proteomes" id="UP001165488"/>
    </source>
</evidence>
<gene>
    <name evidence="2" type="ORF">MM236_10695</name>
</gene>
<sequence length="655" mass="77808">MRRFQKLVYIVIILFLILPNHLIAQNEFDGEYKFNNINGKATFRLVEGQEGAMLKHGEFNFVRSEKDIDDDTRFLKTIIQGFYESDQKSGLWEYLDEKHEIELKDVVDFRVVSDLTSSQIKLKANYLNGVPNGKWVFEENVFSDGSLKKKAQAEEFLFNNGDIKGKFQFKSFSGNFTQFIRGELKDDGVMHGEWTMVYQEEGKLISEVRNYEDGFLLGLVKRDLNDDEVIDEVVFFETIARLKKVNAGQNEKFRIADQSFGILFNDGFLSNSNQYQSQESGNKFLSDFLVKILKYDQSFVNQDDMLVEYPIHTKKFVFELSRAQQKLIEELPSKFDQIQKINEDYKERNALKLNRQRSDSLSSAFAFFEFQFDKLNNSKELIEKIRSKDIQYYDLDQIVDEGIFFITTEDEIHYTFQDEDKILVLDYEVMDFREDFFVALNDYLNQVREYTLQTRNYVDGQLNRIKEDSDLILLEEEIQSLKENLDSLYSNVGELDEFSRTIISNVQTNILDDQFGRINERYAQAERYSTKKEEANRMLDLVEELGNQFEPLSNISRNWEILDEYYMEEFFNAFFNERYDRRFKERLFESGERLYEHYVNSIKNETNYVEIKSWTRKIEALIRRMSDLRNEDTRSLERRLNRRSSIEKIESDLGI</sequence>